<evidence type="ECO:0000313" key="11">
    <source>
        <dbReference type="Proteomes" id="UP000199695"/>
    </source>
</evidence>
<evidence type="ECO:0000259" key="8">
    <source>
        <dbReference type="Pfam" id="PF01232"/>
    </source>
</evidence>
<dbReference type="NCBIfam" id="NF002646">
    <property type="entry name" value="PRK02318.1-2"/>
    <property type="match status" value="1"/>
</dbReference>
<dbReference type="OrthoDB" id="271711at2"/>
<sequence length="394" mass="44028">MKALHFGAGNIGRGFIGALLNQAGYEVCFVDVVQELVDEINQRGEYIVEIAGPGHENIKVSGVRAINGLDQDAVTKEMIEADLVTTAVGPNVLKQIAPAIANGLAERINQHAQPLNIIACENVVGGSTLLKEYIHSHLNEADRQKAAQIAGFPDAAVDRIVPLQNHEDKLRVTVEPFYEWVVDQDKIVGELPRIEGITYVRNLQPYIERKLYTVNTGHATAAYLGYHFGYKTIDEALRDEYIRHVTGQAIMETGRLLVAKHRFDPDRQEQYIHQIMERFSNPYLSDEVTRIGRSPIRKLGPNDRLVGPAVQAEQYGIIPEHLCTGIAAAFLFDYDQDAEAVKIQAEIRERGLAETIRHYTNIEPHSSLFQFISEKLELLKEMKSSPSSKPSGRL</sequence>
<name>A0A1H8ICR9_9BACL</name>
<dbReference type="InterPro" id="IPR013118">
    <property type="entry name" value="Mannitol_DH_C"/>
</dbReference>
<dbReference type="PANTHER" id="PTHR30524">
    <property type="entry name" value="MANNITOL-1-PHOSPHATE 5-DEHYDROGENASE"/>
    <property type="match status" value="1"/>
</dbReference>
<evidence type="ECO:0000256" key="4">
    <source>
        <dbReference type="ARBA" id="ARBA00023002"/>
    </source>
</evidence>
<protein>
    <recommendedName>
        <fullName evidence="3 7">Mannitol-1-phosphate 5-dehydrogenase</fullName>
        <ecNumber evidence="2 7">1.1.1.17</ecNumber>
    </recommendedName>
</protein>
<dbReference type="RefSeq" id="WP_089971959.1">
    <property type="nucleotide sequence ID" value="NZ_FOCQ01000017.1"/>
</dbReference>
<dbReference type="InterPro" id="IPR023028">
    <property type="entry name" value="Mannitol_1_phos_5_DH"/>
</dbReference>
<dbReference type="AlphaFoldDB" id="A0A1H8ICR9"/>
<feature type="domain" description="Mannitol dehydrogenase N-terminal" evidence="8">
    <location>
        <begin position="1"/>
        <end position="196"/>
    </location>
</feature>
<evidence type="ECO:0000256" key="3">
    <source>
        <dbReference type="ARBA" id="ARBA00016219"/>
    </source>
</evidence>
<keyword evidence="11" id="KW-1185">Reference proteome</keyword>
<dbReference type="PANTHER" id="PTHR30524:SF0">
    <property type="entry name" value="ALTRONATE OXIDOREDUCTASE-RELATED"/>
    <property type="match status" value="1"/>
</dbReference>
<dbReference type="GO" id="GO:0005829">
    <property type="term" value="C:cytosol"/>
    <property type="evidence" value="ECO:0007669"/>
    <property type="project" value="TreeGrafter"/>
</dbReference>
<gene>
    <name evidence="7" type="primary">mtlD</name>
    <name evidence="10" type="ORF">SAMN05444955_11713</name>
</gene>
<dbReference type="EC" id="1.1.1.17" evidence="2 7"/>
<dbReference type="EMBL" id="FOCQ01000017">
    <property type="protein sequence ID" value="SEN65916.1"/>
    <property type="molecule type" value="Genomic_DNA"/>
</dbReference>
<dbReference type="GO" id="GO:0019592">
    <property type="term" value="P:mannitol catabolic process"/>
    <property type="evidence" value="ECO:0007669"/>
    <property type="project" value="TreeGrafter"/>
</dbReference>
<dbReference type="InterPro" id="IPR013328">
    <property type="entry name" value="6PGD_dom2"/>
</dbReference>
<evidence type="ECO:0000259" key="9">
    <source>
        <dbReference type="Pfam" id="PF08125"/>
    </source>
</evidence>
<dbReference type="SUPFAM" id="SSF51735">
    <property type="entry name" value="NAD(P)-binding Rossmann-fold domains"/>
    <property type="match status" value="1"/>
</dbReference>
<dbReference type="Gene3D" id="3.40.50.720">
    <property type="entry name" value="NAD(P)-binding Rossmann-like Domain"/>
    <property type="match status" value="1"/>
</dbReference>
<dbReference type="InterPro" id="IPR013131">
    <property type="entry name" value="Mannitol_DH_N"/>
</dbReference>
<evidence type="ECO:0000313" key="10">
    <source>
        <dbReference type="EMBL" id="SEN65916.1"/>
    </source>
</evidence>
<dbReference type="SUPFAM" id="SSF48179">
    <property type="entry name" value="6-phosphogluconate dehydrogenase C-terminal domain-like"/>
    <property type="match status" value="1"/>
</dbReference>
<dbReference type="InterPro" id="IPR036291">
    <property type="entry name" value="NAD(P)-bd_dom_sf"/>
</dbReference>
<dbReference type="HAMAP" id="MF_00196">
    <property type="entry name" value="Mannitol_dehydrog"/>
    <property type="match status" value="1"/>
</dbReference>
<evidence type="ECO:0000256" key="5">
    <source>
        <dbReference type="ARBA" id="ARBA00023027"/>
    </source>
</evidence>
<accession>A0A1H8ICR9</accession>
<dbReference type="NCBIfam" id="NF002647">
    <property type="entry name" value="PRK02318.1-3"/>
    <property type="match status" value="1"/>
</dbReference>
<keyword evidence="5 7" id="KW-0520">NAD</keyword>
<keyword evidence="4 7" id="KW-0560">Oxidoreductase</keyword>
<comment type="catalytic activity">
    <reaction evidence="6 7">
        <text>D-mannitol 1-phosphate + NAD(+) = beta-D-fructose 6-phosphate + NADH + H(+)</text>
        <dbReference type="Rhea" id="RHEA:19661"/>
        <dbReference type="ChEBI" id="CHEBI:15378"/>
        <dbReference type="ChEBI" id="CHEBI:57540"/>
        <dbReference type="ChEBI" id="CHEBI:57634"/>
        <dbReference type="ChEBI" id="CHEBI:57945"/>
        <dbReference type="ChEBI" id="CHEBI:61381"/>
        <dbReference type="EC" id="1.1.1.17"/>
    </reaction>
</comment>
<dbReference type="Proteomes" id="UP000199695">
    <property type="component" value="Unassembled WGS sequence"/>
</dbReference>
<dbReference type="InterPro" id="IPR008927">
    <property type="entry name" value="6-PGluconate_DH-like_C_sf"/>
</dbReference>
<feature type="domain" description="Mannitol dehydrogenase C-terminal" evidence="9">
    <location>
        <begin position="202"/>
        <end position="345"/>
    </location>
</feature>
<evidence type="ECO:0000256" key="7">
    <source>
        <dbReference type="HAMAP-Rule" id="MF_00196"/>
    </source>
</evidence>
<dbReference type="Gene3D" id="1.10.1040.10">
    <property type="entry name" value="N-(1-d-carboxylethyl)-l-norvaline Dehydrogenase, domain 2"/>
    <property type="match status" value="1"/>
</dbReference>
<feature type="binding site" evidence="7">
    <location>
        <begin position="3"/>
        <end position="14"/>
    </location>
    <ligand>
        <name>NAD(+)</name>
        <dbReference type="ChEBI" id="CHEBI:57540"/>
    </ligand>
</feature>
<dbReference type="STRING" id="1173111.SAMN05444955_11713"/>
<evidence type="ECO:0000256" key="1">
    <source>
        <dbReference type="ARBA" id="ARBA00006541"/>
    </source>
</evidence>
<dbReference type="InterPro" id="IPR000669">
    <property type="entry name" value="Mannitol_DH"/>
</dbReference>
<dbReference type="NCBIfam" id="NF002649">
    <property type="entry name" value="PRK02318.2-1"/>
    <property type="match status" value="1"/>
</dbReference>
<reference evidence="10 11" key="1">
    <citation type="submission" date="2016-10" db="EMBL/GenBank/DDBJ databases">
        <authorList>
            <person name="de Groot N.N."/>
        </authorList>
    </citation>
    <scope>NUCLEOTIDE SEQUENCE [LARGE SCALE GENOMIC DNA]</scope>
    <source>
        <strain evidence="10 11">DSM 46701</strain>
    </source>
</reference>
<dbReference type="Pfam" id="PF08125">
    <property type="entry name" value="Mannitol_dh_C"/>
    <property type="match status" value="1"/>
</dbReference>
<proteinExistence type="inferred from homology"/>
<dbReference type="Pfam" id="PF01232">
    <property type="entry name" value="Mannitol_dh"/>
    <property type="match status" value="1"/>
</dbReference>
<dbReference type="GO" id="GO:0008926">
    <property type="term" value="F:mannitol-1-phosphate 5-dehydrogenase activity"/>
    <property type="evidence" value="ECO:0007669"/>
    <property type="project" value="UniProtKB-UniRule"/>
</dbReference>
<dbReference type="NCBIfam" id="NF002652">
    <property type="entry name" value="PRK02318.2-5"/>
    <property type="match status" value="1"/>
</dbReference>
<organism evidence="10 11">
    <name type="scientific">Lihuaxuella thermophila</name>
    <dbReference type="NCBI Taxonomy" id="1173111"/>
    <lineage>
        <taxon>Bacteria</taxon>
        <taxon>Bacillati</taxon>
        <taxon>Bacillota</taxon>
        <taxon>Bacilli</taxon>
        <taxon>Bacillales</taxon>
        <taxon>Thermoactinomycetaceae</taxon>
        <taxon>Lihuaxuella</taxon>
    </lineage>
</organism>
<evidence type="ECO:0000256" key="6">
    <source>
        <dbReference type="ARBA" id="ARBA00048615"/>
    </source>
</evidence>
<evidence type="ECO:0000256" key="2">
    <source>
        <dbReference type="ARBA" id="ARBA00012939"/>
    </source>
</evidence>
<dbReference type="PRINTS" id="PR00084">
    <property type="entry name" value="MTLDHDRGNASE"/>
</dbReference>
<comment type="similarity">
    <text evidence="1 7">Belongs to the mannitol dehydrogenase family.</text>
</comment>